<evidence type="ECO:0000313" key="5">
    <source>
        <dbReference type="Proteomes" id="UP001501600"/>
    </source>
</evidence>
<comment type="similarity">
    <text evidence="3">Belongs to the Rsd/AlgQ family.</text>
</comment>
<keyword evidence="1 3" id="KW-0805">Transcription regulation</keyword>
<dbReference type="PIRSF" id="PIRSF016548">
    <property type="entry name" value="Rsd_AlgQ"/>
    <property type="match status" value="1"/>
</dbReference>
<dbReference type="RefSeq" id="WP_345317491.1">
    <property type="nucleotide sequence ID" value="NZ_BAABLF010000026.1"/>
</dbReference>
<evidence type="ECO:0000256" key="1">
    <source>
        <dbReference type="ARBA" id="ARBA00023015"/>
    </source>
</evidence>
<proteinExistence type="inferred from homology"/>
<name>A0ABP9SE77_9GAMM</name>
<sequence length="160" mass="17683">MLTKLESAVNAWGGSNPLVDQWLGSRKELLINYCQLAGLPPYNKDIAALPTESDIKQFCNQLVDYVSAGHFEIYDQIASACERNGPRSKALAEAVLPKISTSTDVALDFNDKYTNGVDEEALMQLDQELSSLGQAMEERFEFEDKLLESLYSNHSEAAAS</sequence>
<dbReference type="EMBL" id="BAABLF010000026">
    <property type="protein sequence ID" value="GAA5193714.1"/>
    <property type="molecule type" value="Genomic_DNA"/>
</dbReference>
<evidence type="ECO:0000256" key="2">
    <source>
        <dbReference type="ARBA" id="ARBA00023163"/>
    </source>
</evidence>
<accession>A0ABP9SE77</accession>
<comment type="caution">
    <text evidence="4">The sequence shown here is derived from an EMBL/GenBank/DDBJ whole genome shotgun (WGS) entry which is preliminary data.</text>
</comment>
<evidence type="ECO:0000313" key="4">
    <source>
        <dbReference type="EMBL" id="GAA5193714.1"/>
    </source>
</evidence>
<reference evidence="5" key="1">
    <citation type="journal article" date="2019" name="Int. J. Syst. Evol. Microbiol.">
        <title>The Global Catalogue of Microorganisms (GCM) 10K type strain sequencing project: providing services to taxonomists for standard genome sequencing and annotation.</title>
        <authorList>
            <consortium name="The Broad Institute Genomics Platform"/>
            <consortium name="The Broad Institute Genome Sequencing Center for Infectious Disease"/>
            <person name="Wu L."/>
            <person name="Ma J."/>
        </authorList>
    </citation>
    <scope>NUCLEOTIDE SEQUENCE [LARGE SCALE GENOMIC DNA]</scope>
    <source>
        <strain evidence="5">JCM 18720</strain>
    </source>
</reference>
<gene>
    <name evidence="4" type="ORF">GCM10025772_25220</name>
</gene>
<dbReference type="Gene3D" id="1.20.120.1370">
    <property type="entry name" value="Regulator of RNA polymerase sigma(70) subunit, domain 4"/>
    <property type="match status" value="1"/>
</dbReference>
<keyword evidence="5" id="KW-1185">Reference proteome</keyword>
<evidence type="ECO:0000256" key="3">
    <source>
        <dbReference type="RuleBase" id="RU004409"/>
    </source>
</evidence>
<dbReference type="NCBIfam" id="NF008723">
    <property type="entry name" value="PRK11718.1"/>
    <property type="match status" value="1"/>
</dbReference>
<keyword evidence="2 3" id="KW-0804">Transcription</keyword>
<protein>
    <submittedName>
        <fullName evidence="4">Rsd/AlgQ family anti-sigma factor</fullName>
    </submittedName>
</protein>
<dbReference type="InterPro" id="IPR038309">
    <property type="entry name" value="Rsd/AlgQ_sf"/>
</dbReference>
<dbReference type="Proteomes" id="UP001501600">
    <property type="component" value="Unassembled WGS sequence"/>
</dbReference>
<dbReference type="InterPro" id="IPR007448">
    <property type="entry name" value="Sigma70_reg_Rsd_AlgQ"/>
</dbReference>
<organism evidence="4 5">
    <name type="scientific">Ferrimonas gelatinilytica</name>
    <dbReference type="NCBI Taxonomy" id="1255257"/>
    <lineage>
        <taxon>Bacteria</taxon>
        <taxon>Pseudomonadati</taxon>
        <taxon>Pseudomonadota</taxon>
        <taxon>Gammaproteobacteria</taxon>
        <taxon>Alteromonadales</taxon>
        <taxon>Ferrimonadaceae</taxon>
        <taxon>Ferrimonas</taxon>
    </lineage>
</organism>
<dbReference type="Pfam" id="PF04353">
    <property type="entry name" value="Rsd_AlgQ"/>
    <property type="match status" value="1"/>
</dbReference>